<keyword evidence="1" id="KW-0812">Transmembrane</keyword>
<feature type="transmembrane region" description="Helical" evidence="1">
    <location>
        <begin position="34"/>
        <end position="57"/>
    </location>
</feature>
<reference evidence="2 3" key="2">
    <citation type="submission" date="2017-09" db="EMBL/GenBank/DDBJ databases">
        <title>Bacillus patelloidae sp. nov., isolated from the intestinal tract of a marine limpet.</title>
        <authorList>
            <person name="Liu R."/>
            <person name="Dong C."/>
            <person name="Shao Z."/>
        </authorList>
    </citation>
    <scope>NUCLEOTIDE SEQUENCE [LARGE SCALE GENOMIC DNA]</scope>
    <source>
        <strain evidence="2 3">SA5d-4</strain>
    </source>
</reference>
<evidence type="ECO:0000313" key="3">
    <source>
        <dbReference type="Proteomes" id="UP000217083"/>
    </source>
</evidence>
<accession>A0A263BY36</accession>
<keyword evidence="3" id="KW-1185">Reference proteome</keyword>
<evidence type="ECO:0000313" key="2">
    <source>
        <dbReference type="EMBL" id="OZM58227.1"/>
    </source>
</evidence>
<dbReference type="Proteomes" id="UP000217083">
    <property type="component" value="Unassembled WGS sequence"/>
</dbReference>
<gene>
    <name evidence="2" type="ORF">CIB95_01245</name>
</gene>
<keyword evidence="1" id="KW-1133">Transmembrane helix</keyword>
<feature type="transmembrane region" description="Helical" evidence="1">
    <location>
        <begin position="78"/>
        <end position="96"/>
    </location>
</feature>
<name>A0A263BY36_9BACI</name>
<dbReference type="EMBL" id="NPIA01000001">
    <property type="protein sequence ID" value="OZM58227.1"/>
    <property type="molecule type" value="Genomic_DNA"/>
</dbReference>
<proteinExistence type="predicted"/>
<feature type="transmembrane region" description="Helical" evidence="1">
    <location>
        <begin position="108"/>
        <end position="128"/>
    </location>
</feature>
<protein>
    <submittedName>
        <fullName evidence="2">Uncharacterized protein</fullName>
    </submittedName>
</protein>
<organism evidence="2 3">
    <name type="scientific">Lottiidibacillus patelloidae</name>
    <dbReference type="NCBI Taxonomy" id="2670334"/>
    <lineage>
        <taxon>Bacteria</taxon>
        <taxon>Bacillati</taxon>
        <taxon>Bacillota</taxon>
        <taxon>Bacilli</taxon>
        <taxon>Bacillales</taxon>
        <taxon>Bacillaceae</taxon>
        <taxon>Lottiidibacillus</taxon>
    </lineage>
</organism>
<dbReference type="RefSeq" id="WP_094920759.1">
    <property type="nucleotide sequence ID" value="NZ_NPIA01000001.1"/>
</dbReference>
<dbReference type="AlphaFoldDB" id="A0A263BY36"/>
<evidence type="ECO:0000256" key="1">
    <source>
        <dbReference type="SAM" id="Phobius"/>
    </source>
</evidence>
<keyword evidence="1" id="KW-0472">Membrane</keyword>
<sequence length="141" mass="16561">MSEKKPINYRIVLVMIIIFIYSLFLIYSGLKDPIAIIDVIIGVVLLIGVFTYLPRELRTTKEDIMLKWEKDREKGKKYFIFIHGPAFYSFPLAIVLEISDGTHTIQGFIIKLAIFYVIGMLMGLYTYSNSEDKYKRWKYDQ</sequence>
<comment type="caution">
    <text evidence="2">The sequence shown here is derived from an EMBL/GenBank/DDBJ whole genome shotgun (WGS) entry which is preliminary data.</text>
</comment>
<reference evidence="3" key="1">
    <citation type="submission" date="2017-08" db="EMBL/GenBank/DDBJ databases">
        <authorList>
            <person name="Huang Z."/>
        </authorList>
    </citation>
    <scope>NUCLEOTIDE SEQUENCE [LARGE SCALE GENOMIC DNA]</scope>
    <source>
        <strain evidence="3">SA5d-4</strain>
    </source>
</reference>
<feature type="transmembrane region" description="Helical" evidence="1">
    <location>
        <begin position="7"/>
        <end position="28"/>
    </location>
</feature>